<keyword evidence="3 6" id="KW-0812">Transmembrane</keyword>
<evidence type="ECO:0000256" key="4">
    <source>
        <dbReference type="ARBA" id="ARBA00022989"/>
    </source>
</evidence>
<evidence type="ECO:0000256" key="5">
    <source>
        <dbReference type="ARBA" id="ARBA00023136"/>
    </source>
</evidence>
<comment type="caution">
    <text evidence="7">The sequence shown here is derived from an EMBL/GenBank/DDBJ whole genome shotgun (WGS) entry which is preliminary data.</text>
</comment>
<dbReference type="InterPro" id="IPR037272">
    <property type="entry name" value="SNS_sf"/>
</dbReference>
<gene>
    <name evidence="7" type="ORF">ENG67_05045</name>
</gene>
<evidence type="ECO:0000313" key="7">
    <source>
        <dbReference type="EMBL" id="HDM90555.1"/>
    </source>
</evidence>
<feature type="transmembrane region" description="Helical" evidence="6">
    <location>
        <begin position="272"/>
        <end position="297"/>
    </location>
</feature>
<dbReference type="GO" id="GO:0005886">
    <property type="term" value="C:plasma membrane"/>
    <property type="evidence" value="ECO:0007669"/>
    <property type="project" value="TreeGrafter"/>
</dbReference>
<dbReference type="NCBIfam" id="NF037979">
    <property type="entry name" value="Na_transp"/>
    <property type="match status" value="1"/>
</dbReference>
<dbReference type="SUPFAM" id="SSF161070">
    <property type="entry name" value="SNF-like"/>
    <property type="match status" value="1"/>
</dbReference>
<feature type="transmembrane region" description="Helical" evidence="6">
    <location>
        <begin position="235"/>
        <end position="260"/>
    </location>
</feature>
<dbReference type="PANTHER" id="PTHR11616">
    <property type="entry name" value="SODIUM/CHLORIDE DEPENDENT TRANSPORTER"/>
    <property type="match status" value="1"/>
</dbReference>
<keyword evidence="5 6" id="KW-0472">Membrane</keyword>
<dbReference type="InterPro" id="IPR000175">
    <property type="entry name" value="Na/ntran_symport"/>
</dbReference>
<feature type="transmembrane region" description="Helical" evidence="6">
    <location>
        <begin position="372"/>
        <end position="394"/>
    </location>
</feature>
<feature type="transmembrane region" description="Helical" evidence="6">
    <location>
        <begin position="12"/>
        <end position="31"/>
    </location>
</feature>
<reference evidence="7" key="1">
    <citation type="journal article" date="2020" name="mSystems">
        <title>Genome- and Community-Level Interaction Insights into Carbon Utilization and Element Cycling Functions of Hydrothermarchaeota in Hydrothermal Sediment.</title>
        <authorList>
            <person name="Zhou Z."/>
            <person name="Liu Y."/>
            <person name="Xu W."/>
            <person name="Pan J."/>
            <person name="Luo Z.H."/>
            <person name="Li M."/>
        </authorList>
    </citation>
    <scope>NUCLEOTIDE SEQUENCE [LARGE SCALE GENOMIC DNA]</scope>
    <source>
        <strain evidence="7">HyVt-237</strain>
    </source>
</reference>
<dbReference type="AlphaFoldDB" id="A0A7C0XB56"/>
<dbReference type="CDD" id="cd10334">
    <property type="entry name" value="SLC6sbd_u1"/>
    <property type="match status" value="1"/>
</dbReference>
<feature type="transmembrane region" description="Helical" evidence="6">
    <location>
        <begin position="101"/>
        <end position="124"/>
    </location>
</feature>
<keyword evidence="2" id="KW-0813">Transport</keyword>
<feature type="transmembrane region" description="Helical" evidence="6">
    <location>
        <begin position="441"/>
        <end position="460"/>
    </location>
</feature>
<dbReference type="PRINTS" id="PR00176">
    <property type="entry name" value="NANEUSMPORT"/>
</dbReference>
<evidence type="ECO:0000256" key="2">
    <source>
        <dbReference type="ARBA" id="ARBA00022448"/>
    </source>
</evidence>
<organism evidence="7">
    <name type="scientific">candidate division WOR-3 bacterium</name>
    <dbReference type="NCBI Taxonomy" id="2052148"/>
    <lineage>
        <taxon>Bacteria</taxon>
        <taxon>Bacteria division WOR-3</taxon>
    </lineage>
</organism>
<keyword evidence="4 6" id="KW-1133">Transmembrane helix</keyword>
<accession>A0A7C0XB56</accession>
<feature type="transmembrane region" description="Helical" evidence="6">
    <location>
        <begin position="190"/>
        <end position="215"/>
    </location>
</feature>
<comment type="subcellular location">
    <subcellularLocation>
        <location evidence="1">Membrane</location>
        <topology evidence="1">Multi-pass membrane protein</topology>
    </subcellularLocation>
</comment>
<name>A0A7C0XB56_UNCW3</name>
<dbReference type="Pfam" id="PF00209">
    <property type="entry name" value="SNF"/>
    <property type="match status" value="2"/>
</dbReference>
<sequence>MAQHTLWESRRAFVLASIGSAIGLGNVWRFPYICYKFGGGAFLFAYVIALVLIGIPLLALEFTIGYKLKGSAPYSFGKLRYNLVGYEENEERMQRKGKFEWIGWFALLVSFGIVTYYAVIMGWATNYLVYSFKLSWGSDPRSFFYQHVLGLTDGIFHFGKIQWPIVAGLAVSWIWIVLSIWKGAKTVGKVVYVTVVLPWFLLLIFVIRGLTLPGAMEGVKYYLTPRFEFLLNPALWHAAISQVFFSLSVGFGIMIAYASFLPPGSDVLNNAFLVAFSDAATAYVSGFAVFSALGYYARMLGTTVDKVMKSGPELAFVTYPTIINHLPLAPLFGILFFLMLLTLAVDSAFSMVEGGAAALIDKFHFPRKKANIGIAVVAFVIGILYTTGAGLYWLDLVDHFMNNFGLFVVALLESLVIAYVYGAENLRKYANSVSELKVGRWWSFSITVLVPAASFVLLIYSFRQVLLKPYGGYPRIAEILGGWLLVIGFLVIAILLSRRKSKEA</sequence>
<proteinExistence type="predicted"/>
<feature type="transmembrane region" description="Helical" evidence="6">
    <location>
        <begin position="37"/>
        <end position="60"/>
    </location>
</feature>
<dbReference type="PROSITE" id="PS50267">
    <property type="entry name" value="NA_NEUROTRAN_SYMP_3"/>
    <property type="match status" value="1"/>
</dbReference>
<dbReference type="PANTHER" id="PTHR11616:SF240">
    <property type="entry name" value="BLOATED TUBULES, ISOFORM B-RELATED"/>
    <property type="match status" value="1"/>
</dbReference>
<feature type="transmembrane region" description="Helical" evidence="6">
    <location>
        <begin position="161"/>
        <end position="178"/>
    </location>
</feature>
<dbReference type="Proteomes" id="UP000885931">
    <property type="component" value="Unassembled WGS sequence"/>
</dbReference>
<protein>
    <submittedName>
        <fullName evidence="7">Sodium-dependent transporter</fullName>
    </submittedName>
</protein>
<evidence type="ECO:0000256" key="3">
    <source>
        <dbReference type="ARBA" id="ARBA00022692"/>
    </source>
</evidence>
<feature type="transmembrane region" description="Helical" evidence="6">
    <location>
        <begin position="480"/>
        <end position="497"/>
    </location>
</feature>
<evidence type="ECO:0000256" key="6">
    <source>
        <dbReference type="SAM" id="Phobius"/>
    </source>
</evidence>
<dbReference type="EMBL" id="DRBW01000190">
    <property type="protein sequence ID" value="HDM90555.1"/>
    <property type="molecule type" value="Genomic_DNA"/>
</dbReference>
<feature type="transmembrane region" description="Helical" evidence="6">
    <location>
        <begin position="400"/>
        <end position="421"/>
    </location>
</feature>
<dbReference type="GO" id="GO:0035725">
    <property type="term" value="P:sodium ion transmembrane transport"/>
    <property type="evidence" value="ECO:0007669"/>
    <property type="project" value="TreeGrafter"/>
</dbReference>
<evidence type="ECO:0000256" key="1">
    <source>
        <dbReference type="ARBA" id="ARBA00004141"/>
    </source>
</evidence>